<sequence>MQVSSFYLYNSSQGVGATQQVAGSSSSKQLRAARSDKRNLLHQVAAPHAIIHCLVQKRKNRSAAMRGDCYTNAASLNYHVKHAPLLLTTVFGFSYNRIALIHYSPNPSPFAHSFSLSERKKMCTDSSQTRECRATGIMCYNTEF</sequence>
<proteinExistence type="predicted"/>
<reference evidence="1" key="1">
    <citation type="journal article" date="2012" name="Proc. Natl. Acad. Sci. U.S.A.">
        <title>Antigenic diversity is generated by distinct evolutionary mechanisms in African trypanosome species.</title>
        <authorList>
            <person name="Jackson A.P."/>
            <person name="Berry A."/>
            <person name="Aslett M."/>
            <person name="Allison H.C."/>
            <person name="Burton P."/>
            <person name="Vavrova-Anderson J."/>
            <person name="Brown R."/>
            <person name="Browne H."/>
            <person name="Corton N."/>
            <person name="Hauser H."/>
            <person name="Gamble J."/>
            <person name="Gilderthorp R."/>
            <person name="Marcello L."/>
            <person name="McQuillan J."/>
            <person name="Otto T.D."/>
            <person name="Quail M.A."/>
            <person name="Sanders M.J."/>
            <person name="van Tonder A."/>
            <person name="Ginger M.L."/>
            <person name="Field M.C."/>
            <person name="Barry J.D."/>
            <person name="Hertz-Fowler C."/>
            <person name="Berriman M."/>
        </authorList>
    </citation>
    <scope>NUCLEOTIDE SEQUENCE</scope>
    <source>
        <strain evidence="1">IL3000</strain>
    </source>
</reference>
<dbReference type="AlphaFoldDB" id="G0UQ26"/>
<dbReference type="EMBL" id="HE575320">
    <property type="protein sequence ID" value="CCC91487.1"/>
    <property type="molecule type" value="Genomic_DNA"/>
</dbReference>
<name>G0UQ26_TRYCI</name>
<protein>
    <submittedName>
        <fullName evidence="1">Uncharacterized protein</fullName>
    </submittedName>
</protein>
<accession>G0UQ26</accession>
<organism evidence="1">
    <name type="scientific">Trypanosoma congolense (strain IL3000)</name>
    <dbReference type="NCBI Taxonomy" id="1068625"/>
    <lineage>
        <taxon>Eukaryota</taxon>
        <taxon>Discoba</taxon>
        <taxon>Euglenozoa</taxon>
        <taxon>Kinetoplastea</taxon>
        <taxon>Metakinetoplastina</taxon>
        <taxon>Trypanosomatida</taxon>
        <taxon>Trypanosomatidae</taxon>
        <taxon>Trypanosoma</taxon>
        <taxon>Nannomonas</taxon>
    </lineage>
</organism>
<evidence type="ECO:0000313" key="1">
    <source>
        <dbReference type="EMBL" id="CCC91487.1"/>
    </source>
</evidence>
<gene>
    <name evidence="1" type="ORF">TCIL3000_7_3010</name>
</gene>